<keyword evidence="6 17" id="KW-0547">Nucleotide-binding</keyword>
<feature type="compositionally biased region" description="Polar residues" evidence="20">
    <location>
        <begin position="1"/>
        <end position="12"/>
    </location>
</feature>
<feature type="binding site" evidence="17">
    <location>
        <position position="445"/>
    </location>
    <ligand>
        <name>(6S)-NADPHX</name>
        <dbReference type="ChEBI" id="CHEBI:64076"/>
    </ligand>
</feature>
<evidence type="ECO:0000256" key="3">
    <source>
        <dbReference type="ARBA" id="ARBA00006001"/>
    </source>
</evidence>
<evidence type="ECO:0000256" key="13">
    <source>
        <dbReference type="ARBA" id="ARBA00023268"/>
    </source>
</evidence>
<evidence type="ECO:0000256" key="10">
    <source>
        <dbReference type="ARBA" id="ARBA00023027"/>
    </source>
</evidence>
<dbReference type="InterPro" id="IPR017953">
    <property type="entry name" value="Carbohydrate_kinase_pred_CS"/>
</dbReference>
<evidence type="ECO:0000256" key="19">
    <source>
        <dbReference type="PIRNR" id="PIRNR017184"/>
    </source>
</evidence>
<comment type="caution">
    <text evidence="18">Lacks conserved residue(s) required for the propagation of feature annotation.</text>
</comment>
<dbReference type="HAMAP" id="MF_01965">
    <property type="entry name" value="NADHX_dehydratase"/>
    <property type="match status" value="1"/>
</dbReference>
<evidence type="ECO:0000313" key="23">
    <source>
        <dbReference type="EMBL" id="MTD14351.1"/>
    </source>
</evidence>
<evidence type="ECO:0000256" key="17">
    <source>
        <dbReference type="HAMAP-Rule" id="MF_01965"/>
    </source>
</evidence>
<comment type="cofactor">
    <cofactor evidence="18 19">
        <name>K(+)</name>
        <dbReference type="ChEBI" id="CHEBI:29103"/>
    </cofactor>
    <text evidence="18 19">Binds 1 potassium ion per subunit.</text>
</comment>
<dbReference type="InterPro" id="IPR036652">
    <property type="entry name" value="YjeF_N_dom_sf"/>
</dbReference>
<evidence type="ECO:0000256" key="7">
    <source>
        <dbReference type="ARBA" id="ARBA00022840"/>
    </source>
</evidence>
<keyword evidence="7 17" id="KW-0067">ATP-binding</keyword>
<dbReference type="InterPro" id="IPR029056">
    <property type="entry name" value="Ribokinase-like"/>
</dbReference>
<dbReference type="Pfam" id="PF01256">
    <property type="entry name" value="Carb_kinase"/>
    <property type="match status" value="1"/>
</dbReference>
<dbReference type="SUPFAM" id="SSF64153">
    <property type="entry name" value="YjeF N-terminal domain-like"/>
    <property type="match status" value="1"/>
</dbReference>
<dbReference type="AlphaFoldDB" id="A0A7K1FJP5"/>
<dbReference type="PROSITE" id="PS51383">
    <property type="entry name" value="YJEF_C_3"/>
    <property type="match status" value="1"/>
</dbReference>
<dbReference type="PIRSF" id="PIRSF017184">
    <property type="entry name" value="Nnr"/>
    <property type="match status" value="1"/>
</dbReference>
<evidence type="ECO:0000256" key="8">
    <source>
        <dbReference type="ARBA" id="ARBA00022857"/>
    </source>
</evidence>
<feature type="domain" description="YjeF N-terminal" evidence="22">
    <location>
        <begin position="36"/>
        <end position="236"/>
    </location>
</feature>
<protein>
    <recommendedName>
        <fullName evidence="19">Bifunctional NAD(P)H-hydrate repair enzyme</fullName>
    </recommendedName>
    <alternativeName>
        <fullName evidence="19">Nicotinamide nucleotide repair protein</fullName>
    </alternativeName>
    <domain>
        <recommendedName>
            <fullName evidence="19">ADP-dependent (S)-NAD(P)H-hydrate dehydratase</fullName>
            <ecNumber evidence="19">4.2.1.136</ecNumber>
        </recommendedName>
        <alternativeName>
            <fullName evidence="19">ADP-dependent NAD(P)HX dehydratase</fullName>
        </alternativeName>
    </domain>
    <domain>
        <recommendedName>
            <fullName evidence="19">NAD(P)H-hydrate epimerase</fullName>
            <ecNumber evidence="19">5.1.99.6</ecNumber>
        </recommendedName>
    </domain>
</protein>
<dbReference type="Pfam" id="PF03853">
    <property type="entry name" value="YjeF_N"/>
    <property type="match status" value="1"/>
</dbReference>
<sequence>MEIPSSAQEQQMTIATPPTFGTPPTPGIPSCTVAQIRDAERAALARTPEGALMRRAAGELTTAVLDALDGHVVGRSVVLLVGAGNNGGDALWAGVALRRRGGAVTALLTDPARAHPAGAAGLRRVGGRLLDVARADVEKLLAAADVVIDGLVGLAARPPLREPAASLVRLANRCAALRVAVDLPSGLDPDSGVATGEIFDADVTVTFGGAKPGLLVSTSAGRVVVADLGMAPDPAVASVGVLTDQLVAGLLADPGSGDDKYSGGVVGIVAGSAQYPGAAVLAVGGAVRLRPGMVRYAGPQAAAVVQAWPEVVGADDPSRAGRVQAWVVGPGAGTDTAARDRLVTVLAADGPVLVDADGLTLLAAEPALLEGRRGPLVLTPHEGEFARLFPDLDLTDRLGAARAAAASTGAVILLKGHRTVIAAPDGRAYVNTTGSSWLATAGSGDVLAGVMGSLLATGIDPLLAAAAGAHLHGRAGERAAHDRAAGAHQLWDRLR</sequence>
<keyword evidence="24" id="KW-1185">Reference proteome</keyword>
<feature type="binding site" evidence="17">
    <location>
        <position position="381"/>
    </location>
    <ligand>
        <name>(6S)-NADPHX</name>
        <dbReference type="ChEBI" id="CHEBI:64076"/>
    </ligand>
</feature>
<feature type="binding site" evidence="17">
    <location>
        <position position="278"/>
    </location>
    <ligand>
        <name>(6S)-NADPHX</name>
        <dbReference type="ChEBI" id="CHEBI:64076"/>
    </ligand>
</feature>
<comment type="cofactor">
    <cofactor evidence="17">
        <name>Mg(2+)</name>
        <dbReference type="ChEBI" id="CHEBI:18420"/>
    </cofactor>
</comment>
<comment type="function">
    <text evidence="14 19">Bifunctional enzyme that catalyzes the epimerization of the S- and R-forms of NAD(P)HX and the dehydration of the S-form of NAD(P)HX at the expense of ADP, which is converted to AMP. This allows the repair of both epimers of NAD(P)HX, a damaged form of NAD(P)H that is a result of enzymatic or heat-dependent hydration.</text>
</comment>
<comment type="catalytic activity">
    <reaction evidence="15 17 19">
        <text>(6S)-NADHX + ADP = AMP + phosphate + NADH + H(+)</text>
        <dbReference type="Rhea" id="RHEA:32223"/>
        <dbReference type="ChEBI" id="CHEBI:15378"/>
        <dbReference type="ChEBI" id="CHEBI:43474"/>
        <dbReference type="ChEBI" id="CHEBI:57945"/>
        <dbReference type="ChEBI" id="CHEBI:64074"/>
        <dbReference type="ChEBI" id="CHEBI:456215"/>
        <dbReference type="ChEBI" id="CHEBI:456216"/>
        <dbReference type="EC" id="4.2.1.136"/>
    </reaction>
</comment>
<comment type="catalytic activity">
    <reaction evidence="16 17 19">
        <text>(6S)-NADPHX + ADP = AMP + phosphate + NADPH + H(+)</text>
        <dbReference type="Rhea" id="RHEA:32235"/>
        <dbReference type="ChEBI" id="CHEBI:15378"/>
        <dbReference type="ChEBI" id="CHEBI:43474"/>
        <dbReference type="ChEBI" id="CHEBI:57783"/>
        <dbReference type="ChEBI" id="CHEBI:64076"/>
        <dbReference type="ChEBI" id="CHEBI:456215"/>
        <dbReference type="ChEBI" id="CHEBI:456216"/>
        <dbReference type="EC" id="4.2.1.136"/>
    </reaction>
</comment>
<evidence type="ECO:0000256" key="18">
    <source>
        <dbReference type="HAMAP-Rule" id="MF_01966"/>
    </source>
</evidence>
<keyword evidence="10 17" id="KW-0520">NAD</keyword>
<comment type="function">
    <text evidence="18">Catalyzes the epimerization of the S- and R-forms of NAD(P)HX, a damaged form of NAD(P)H that is a result of enzymatic or heat-dependent hydration. This is a prerequisite for the S-specific NAD(P)H-hydrate dehydratase to allow the repair of both epimers of NAD(P)HX.</text>
</comment>
<comment type="similarity">
    <text evidence="3 19">In the N-terminal section; belongs to the NnrE/AIBP family.</text>
</comment>
<proteinExistence type="inferred from homology"/>
<evidence type="ECO:0000256" key="15">
    <source>
        <dbReference type="ARBA" id="ARBA00048238"/>
    </source>
</evidence>
<feature type="binding site" evidence="18">
    <location>
        <position position="86"/>
    </location>
    <ligand>
        <name>K(+)</name>
        <dbReference type="ChEBI" id="CHEBI:29103"/>
    </ligand>
</feature>
<dbReference type="InterPro" id="IPR030677">
    <property type="entry name" value="Nnr"/>
</dbReference>
<feature type="binding site" evidence="17">
    <location>
        <position position="444"/>
    </location>
    <ligand>
        <name>AMP</name>
        <dbReference type="ChEBI" id="CHEBI:456215"/>
    </ligand>
</feature>
<keyword evidence="5 18" id="KW-0479">Metal-binding</keyword>
<evidence type="ECO:0000256" key="9">
    <source>
        <dbReference type="ARBA" id="ARBA00022958"/>
    </source>
</evidence>
<dbReference type="PANTHER" id="PTHR12592">
    <property type="entry name" value="ATP-DEPENDENT (S)-NAD(P)H-HYDRATE DEHYDRATASE FAMILY MEMBER"/>
    <property type="match status" value="1"/>
</dbReference>
<dbReference type="Gene3D" id="3.40.50.10260">
    <property type="entry name" value="YjeF N-terminal domain"/>
    <property type="match status" value="1"/>
</dbReference>
<organism evidence="23 24">
    <name type="scientific">Nakamurella alba</name>
    <dbReference type="NCBI Taxonomy" id="2665158"/>
    <lineage>
        <taxon>Bacteria</taxon>
        <taxon>Bacillati</taxon>
        <taxon>Actinomycetota</taxon>
        <taxon>Actinomycetes</taxon>
        <taxon>Nakamurellales</taxon>
        <taxon>Nakamurellaceae</taxon>
        <taxon>Nakamurella</taxon>
    </lineage>
</organism>
<dbReference type="PROSITE" id="PS51385">
    <property type="entry name" value="YJEF_N"/>
    <property type="match status" value="1"/>
</dbReference>
<comment type="similarity">
    <text evidence="4 19">In the C-terminal section; belongs to the NnrD/CARKD family.</text>
</comment>
<evidence type="ECO:0000259" key="22">
    <source>
        <dbReference type="PROSITE" id="PS51385"/>
    </source>
</evidence>
<dbReference type="CDD" id="cd01171">
    <property type="entry name" value="YXKO-related"/>
    <property type="match status" value="1"/>
</dbReference>
<evidence type="ECO:0000256" key="11">
    <source>
        <dbReference type="ARBA" id="ARBA00023235"/>
    </source>
</evidence>
<dbReference type="GO" id="GO:0046496">
    <property type="term" value="P:nicotinamide nucleotide metabolic process"/>
    <property type="evidence" value="ECO:0007669"/>
    <property type="project" value="UniProtKB-UniRule"/>
</dbReference>
<dbReference type="Gene3D" id="3.40.1190.20">
    <property type="match status" value="1"/>
</dbReference>
<evidence type="ECO:0000256" key="2">
    <source>
        <dbReference type="ARBA" id="ARBA00000909"/>
    </source>
</evidence>
<feature type="binding site" evidence="18">
    <location>
        <begin position="153"/>
        <end position="159"/>
    </location>
    <ligand>
        <name>(6S)-NADPHX</name>
        <dbReference type="ChEBI" id="CHEBI:64076"/>
    </ligand>
</feature>
<feature type="binding site" evidence="18">
    <location>
        <position position="182"/>
    </location>
    <ligand>
        <name>(6S)-NADPHX</name>
        <dbReference type="ChEBI" id="CHEBI:64076"/>
    </ligand>
</feature>
<feature type="domain" description="YjeF C-terminal" evidence="21">
    <location>
        <begin position="243"/>
        <end position="495"/>
    </location>
</feature>
<dbReference type="EC" id="5.1.99.6" evidence="19"/>
<feature type="binding site" evidence="18">
    <location>
        <begin position="85"/>
        <end position="89"/>
    </location>
    <ligand>
        <name>(6S)-NADPHX</name>
        <dbReference type="ChEBI" id="CHEBI:64076"/>
    </ligand>
</feature>
<evidence type="ECO:0000256" key="12">
    <source>
        <dbReference type="ARBA" id="ARBA00023239"/>
    </source>
</evidence>
<dbReference type="GO" id="GO:0005524">
    <property type="term" value="F:ATP binding"/>
    <property type="evidence" value="ECO:0007669"/>
    <property type="project" value="UniProtKB-UniRule"/>
</dbReference>
<evidence type="ECO:0000256" key="1">
    <source>
        <dbReference type="ARBA" id="ARBA00000013"/>
    </source>
</evidence>
<comment type="catalytic activity">
    <reaction evidence="1 18 19">
        <text>(6R)-NADHX = (6S)-NADHX</text>
        <dbReference type="Rhea" id="RHEA:32215"/>
        <dbReference type="ChEBI" id="CHEBI:64074"/>
        <dbReference type="ChEBI" id="CHEBI:64075"/>
        <dbReference type="EC" id="5.1.99.6"/>
    </reaction>
</comment>
<evidence type="ECO:0000256" key="16">
    <source>
        <dbReference type="ARBA" id="ARBA00049209"/>
    </source>
</evidence>
<comment type="function">
    <text evidence="17">Catalyzes the dehydration of the S-form of NAD(P)HX at the expense of ADP, which is converted to AMP. Together with NAD(P)HX epimerase, which catalyzes the epimerization of the S- and R-forms, the enzyme allows the repair of both epimers of NAD(P)HX, a damaged form of NAD(P)H that is a result of enzymatic or heat-dependent hydration.</text>
</comment>
<comment type="subunit">
    <text evidence="17">Homotetramer.</text>
</comment>
<keyword evidence="12 17" id="KW-0456">Lyase</keyword>
<comment type="similarity">
    <text evidence="17">Belongs to the NnrD/CARKD family.</text>
</comment>
<evidence type="ECO:0000256" key="14">
    <source>
        <dbReference type="ARBA" id="ARBA00025153"/>
    </source>
</evidence>
<dbReference type="SUPFAM" id="SSF53613">
    <property type="entry name" value="Ribokinase-like"/>
    <property type="match status" value="1"/>
</dbReference>
<dbReference type="EC" id="4.2.1.136" evidence="19"/>
<evidence type="ECO:0000259" key="21">
    <source>
        <dbReference type="PROSITE" id="PS51383"/>
    </source>
</evidence>
<feature type="binding site" evidence="17">
    <location>
        <position position="331"/>
    </location>
    <ligand>
        <name>(6S)-NADPHX</name>
        <dbReference type="ChEBI" id="CHEBI:64076"/>
    </ligand>
</feature>
<dbReference type="InterPro" id="IPR004443">
    <property type="entry name" value="YjeF_N_dom"/>
</dbReference>
<dbReference type="PROSITE" id="PS01050">
    <property type="entry name" value="YJEF_C_2"/>
    <property type="match status" value="1"/>
</dbReference>
<dbReference type="GO" id="GO:0110051">
    <property type="term" value="P:metabolite repair"/>
    <property type="evidence" value="ECO:0007669"/>
    <property type="project" value="TreeGrafter"/>
</dbReference>
<feature type="binding site" evidence="18">
    <location>
        <position position="185"/>
    </location>
    <ligand>
        <name>K(+)</name>
        <dbReference type="ChEBI" id="CHEBI:29103"/>
    </ligand>
</feature>
<comment type="catalytic activity">
    <reaction evidence="2 18 19">
        <text>(6R)-NADPHX = (6S)-NADPHX</text>
        <dbReference type="Rhea" id="RHEA:32227"/>
        <dbReference type="ChEBI" id="CHEBI:64076"/>
        <dbReference type="ChEBI" id="CHEBI:64077"/>
        <dbReference type="EC" id="5.1.99.6"/>
    </reaction>
</comment>
<dbReference type="GO" id="GO:0052855">
    <property type="term" value="F:ADP-dependent NAD(P)H-hydrate dehydratase activity"/>
    <property type="evidence" value="ECO:0007669"/>
    <property type="project" value="UniProtKB-UniRule"/>
</dbReference>
<dbReference type="NCBIfam" id="TIGR00197">
    <property type="entry name" value="yjeF_nterm"/>
    <property type="match status" value="1"/>
</dbReference>
<name>A0A7K1FJP5_9ACTN</name>
<evidence type="ECO:0000256" key="20">
    <source>
        <dbReference type="SAM" id="MobiDB-lite"/>
    </source>
</evidence>
<comment type="caution">
    <text evidence="23">The sequence shown here is derived from an EMBL/GenBank/DDBJ whole genome shotgun (WGS) entry which is preliminary data.</text>
</comment>
<keyword evidence="9 18" id="KW-0630">Potassium</keyword>
<dbReference type="Proteomes" id="UP000460221">
    <property type="component" value="Unassembled WGS sequence"/>
</dbReference>
<reference evidence="23 24" key="1">
    <citation type="submission" date="2019-11" db="EMBL/GenBank/DDBJ databases">
        <authorList>
            <person name="Jiang L.-Q."/>
        </authorList>
    </citation>
    <scope>NUCLEOTIDE SEQUENCE [LARGE SCALE GENOMIC DNA]</scope>
    <source>
        <strain evidence="23 24">YIM 132087</strain>
    </source>
</reference>
<feature type="region of interest" description="Disordered" evidence="20">
    <location>
        <begin position="1"/>
        <end position="27"/>
    </location>
</feature>
<keyword evidence="11 18" id="KW-0413">Isomerase</keyword>
<evidence type="ECO:0000256" key="5">
    <source>
        <dbReference type="ARBA" id="ARBA00022723"/>
    </source>
</evidence>
<accession>A0A7K1FJP5</accession>
<feature type="binding site" evidence="17">
    <location>
        <begin position="415"/>
        <end position="419"/>
    </location>
    <ligand>
        <name>AMP</name>
        <dbReference type="ChEBI" id="CHEBI:456215"/>
    </ligand>
</feature>
<comment type="similarity">
    <text evidence="18">Belongs to the NnrE/AIBP family.</text>
</comment>
<dbReference type="NCBIfam" id="TIGR00196">
    <property type="entry name" value="yjeF_cterm"/>
    <property type="match status" value="1"/>
</dbReference>
<evidence type="ECO:0000256" key="6">
    <source>
        <dbReference type="ARBA" id="ARBA00022741"/>
    </source>
</evidence>
<dbReference type="InterPro" id="IPR000631">
    <property type="entry name" value="CARKD"/>
</dbReference>
<dbReference type="EMBL" id="WLYK01000003">
    <property type="protein sequence ID" value="MTD14351.1"/>
    <property type="molecule type" value="Genomic_DNA"/>
</dbReference>
<keyword evidence="8 17" id="KW-0521">NADP</keyword>
<dbReference type="HAMAP" id="MF_01966">
    <property type="entry name" value="NADHX_epimerase"/>
    <property type="match status" value="1"/>
</dbReference>
<dbReference type="GO" id="GO:0052856">
    <property type="term" value="F:NAD(P)HX epimerase activity"/>
    <property type="evidence" value="ECO:0007669"/>
    <property type="project" value="UniProtKB-UniRule"/>
</dbReference>
<evidence type="ECO:0000313" key="24">
    <source>
        <dbReference type="Proteomes" id="UP000460221"/>
    </source>
</evidence>
<keyword evidence="13" id="KW-0511">Multifunctional enzyme</keyword>
<feature type="binding site" evidence="18">
    <location>
        <position position="149"/>
    </location>
    <ligand>
        <name>K(+)</name>
        <dbReference type="ChEBI" id="CHEBI:29103"/>
    </ligand>
</feature>
<dbReference type="GO" id="GO:0046872">
    <property type="term" value="F:metal ion binding"/>
    <property type="evidence" value="ECO:0007669"/>
    <property type="project" value="UniProtKB-UniRule"/>
</dbReference>
<evidence type="ECO:0000256" key="4">
    <source>
        <dbReference type="ARBA" id="ARBA00009524"/>
    </source>
</evidence>
<dbReference type="PANTHER" id="PTHR12592:SF0">
    <property type="entry name" value="ATP-DEPENDENT (S)-NAD(P)H-HYDRATE DEHYDRATASE"/>
    <property type="match status" value="1"/>
</dbReference>
<gene>
    <name evidence="18" type="primary">nnrE</name>
    <name evidence="17" type="synonym">nnrD</name>
    <name evidence="23" type="ORF">GIS00_10360</name>
</gene>